<dbReference type="InterPro" id="IPR051051">
    <property type="entry name" value="E3_ubiq-ligase_TRIM/RNF"/>
</dbReference>
<sequence length="547" mass="63164">MAEAQLCGLRDEITCSLCQDTLIDPVTIPCGHNFCLKCLTDCWDQSQECSCPQCRYTFTTRPELNRNTLLNEVIKKLKRPRLSTYPSQSYAGPGDVECDFCSGKKFRAVKSCLSCMASYCQTHLQPHYEGDALKYHKLVDPDGNLKEKLCEKHQKSLEMFCKTDETCICMMCVVTGHNGHKMVKLETEREEKQKQLGATLSDIKRRLEEREKTLKETRRTMEEMKMSVDREMEENEKSFTDLIRCIEEAQRKLTERIKEQEKRETEKAKGVMEQLEMEIEELKKREAELKELSETKDHVHFLQTFSSRCVLPADGDLLSYTVTADFTAEDLRKELSDLTKSLEKISQWDITTRTPSAHEAPVFALQPPEPQSRDDFLKYFCPLTLDINTAHRRLHLYEGNKKVTLKGRQAEYPDHPHRLDCWGQVLCREALTGTRCYWEVECSGRLMRIGVAYKGLSRKGEDWECGLGNNDKSWSLLCSHSQYSVCHNNQQTVISPPYRPRIGVYLDWPAGSLSFYSVSHTMTLLHRINTSFTEPLYPGFCFIITPV</sequence>
<dbReference type="InterPro" id="IPR001841">
    <property type="entry name" value="Znf_RING"/>
</dbReference>
<dbReference type="Pfam" id="PF15227">
    <property type="entry name" value="zf-C3HC4_4"/>
    <property type="match status" value="1"/>
</dbReference>
<dbReference type="PROSITE" id="PS00518">
    <property type="entry name" value="ZF_RING_1"/>
    <property type="match status" value="1"/>
</dbReference>
<dbReference type="Gene3D" id="3.30.40.10">
    <property type="entry name" value="Zinc/RING finger domain, C3HC4 (zinc finger)"/>
    <property type="match status" value="1"/>
</dbReference>
<keyword evidence="1" id="KW-0399">Innate immunity</keyword>
<dbReference type="PRINTS" id="PR01407">
    <property type="entry name" value="BUTYPHLNCDUF"/>
</dbReference>
<dbReference type="CDD" id="cd16040">
    <property type="entry name" value="SPRY_PRY_SNTX"/>
    <property type="match status" value="1"/>
</dbReference>
<dbReference type="InterPro" id="IPR006574">
    <property type="entry name" value="PRY"/>
</dbReference>
<dbReference type="PANTHER" id="PTHR25465:SF5">
    <property type="entry name" value="E3 UBIQUITIN_ISG15 LIGASE TRIM25-RELATED"/>
    <property type="match status" value="1"/>
</dbReference>
<dbReference type="InterPro" id="IPR000315">
    <property type="entry name" value="Znf_B-box"/>
</dbReference>
<evidence type="ECO:0000256" key="6">
    <source>
        <dbReference type="PROSITE-ProRule" id="PRU00024"/>
    </source>
</evidence>
<accession>A0A8C4RK57</accession>
<keyword evidence="3 6" id="KW-0863">Zinc-finger</keyword>
<dbReference type="Ensembl" id="ENSECRT00000003220.1">
    <property type="protein sequence ID" value="ENSECRP00000003166.1"/>
    <property type="gene ID" value="ENSECRG00000002159.1"/>
</dbReference>
<keyword evidence="4" id="KW-0862">Zinc</keyword>
<dbReference type="SMART" id="SM00589">
    <property type="entry name" value="PRY"/>
    <property type="match status" value="1"/>
</dbReference>
<dbReference type="PROSITE" id="PS50119">
    <property type="entry name" value="ZF_BBOX"/>
    <property type="match status" value="1"/>
</dbReference>
<feature type="domain" description="B30.2/SPRY" evidence="10">
    <location>
        <begin position="363"/>
        <end position="547"/>
    </location>
</feature>
<dbReference type="PROSITE" id="PS50188">
    <property type="entry name" value="B302_SPRY"/>
    <property type="match status" value="1"/>
</dbReference>
<evidence type="ECO:0000256" key="7">
    <source>
        <dbReference type="SAM" id="Coils"/>
    </source>
</evidence>
<dbReference type="Pfam" id="PF00643">
    <property type="entry name" value="zf-B_box"/>
    <property type="match status" value="1"/>
</dbReference>
<evidence type="ECO:0000256" key="4">
    <source>
        <dbReference type="ARBA" id="ARBA00022833"/>
    </source>
</evidence>
<dbReference type="AlphaFoldDB" id="A0A8C4RK57"/>
<dbReference type="InterPro" id="IPR058030">
    <property type="entry name" value="TRIM8/14/16/25/29/45/65_CC"/>
</dbReference>
<proteinExistence type="predicted"/>
<keyword evidence="7" id="KW-0175">Coiled coil</keyword>
<evidence type="ECO:0000259" key="9">
    <source>
        <dbReference type="PROSITE" id="PS50119"/>
    </source>
</evidence>
<evidence type="ECO:0000256" key="3">
    <source>
        <dbReference type="ARBA" id="ARBA00022771"/>
    </source>
</evidence>
<dbReference type="SMART" id="SM00449">
    <property type="entry name" value="SPRY"/>
    <property type="match status" value="1"/>
</dbReference>
<dbReference type="Proteomes" id="UP000694620">
    <property type="component" value="Chromosome 5"/>
</dbReference>
<dbReference type="GeneTree" id="ENSGT01150000286950"/>
<dbReference type="PANTHER" id="PTHR25465">
    <property type="entry name" value="B-BOX DOMAIN CONTAINING"/>
    <property type="match status" value="1"/>
</dbReference>
<dbReference type="InterPro" id="IPR013083">
    <property type="entry name" value="Znf_RING/FYVE/PHD"/>
</dbReference>
<dbReference type="GO" id="GO:0045087">
    <property type="term" value="P:innate immune response"/>
    <property type="evidence" value="ECO:0007669"/>
    <property type="project" value="UniProtKB-KW"/>
</dbReference>
<evidence type="ECO:0000256" key="1">
    <source>
        <dbReference type="ARBA" id="ARBA00022588"/>
    </source>
</evidence>
<dbReference type="InterPro" id="IPR003879">
    <property type="entry name" value="Butyrophylin_SPRY"/>
</dbReference>
<dbReference type="Pfam" id="PF25600">
    <property type="entry name" value="TRIM_CC"/>
    <property type="match status" value="1"/>
</dbReference>
<dbReference type="Gene3D" id="2.60.120.920">
    <property type="match status" value="1"/>
</dbReference>
<evidence type="ECO:0008006" key="13">
    <source>
        <dbReference type="Google" id="ProtNLM"/>
    </source>
</evidence>
<dbReference type="InterPro" id="IPR013320">
    <property type="entry name" value="ConA-like_dom_sf"/>
</dbReference>
<feature type="coiled-coil region" evidence="7">
    <location>
        <begin position="200"/>
        <end position="295"/>
    </location>
</feature>
<feature type="domain" description="B box-type" evidence="9">
    <location>
        <begin position="145"/>
        <end position="185"/>
    </location>
</feature>
<evidence type="ECO:0000313" key="12">
    <source>
        <dbReference type="Proteomes" id="UP000694620"/>
    </source>
</evidence>
<protein>
    <recommendedName>
        <fullName evidence="13">Tripartite motif-containing protein 16-like</fullName>
    </recommendedName>
</protein>
<dbReference type="Pfam" id="PF00622">
    <property type="entry name" value="SPRY"/>
    <property type="match status" value="1"/>
</dbReference>
<dbReference type="Gene3D" id="3.30.160.60">
    <property type="entry name" value="Classic Zinc Finger"/>
    <property type="match status" value="1"/>
</dbReference>
<dbReference type="InterPro" id="IPR017907">
    <property type="entry name" value="Znf_RING_CS"/>
</dbReference>
<dbReference type="SMART" id="SM00184">
    <property type="entry name" value="RING"/>
    <property type="match status" value="1"/>
</dbReference>
<dbReference type="SMART" id="SM00336">
    <property type="entry name" value="BBOX"/>
    <property type="match status" value="1"/>
</dbReference>
<dbReference type="Gene3D" id="4.10.830.40">
    <property type="match status" value="1"/>
</dbReference>
<keyword evidence="5" id="KW-0391">Immunity</keyword>
<reference evidence="11" key="2">
    <citation type="submission" date="2025-08" db="UniProtKB">
        <authorList>
            <consortium name="Ensembl"/>
        </authorList>
    </citation>
    <scope>IDENTIFICATION</scope>
</reference>
<feature type="domain" description="RING-type" evidence="8">
    <location>
        <begin position="15"/>
        <end position="55"/>
    </location>
</feature>
<evidence type="ECO:0000313" key="11">
    <source>
        <dbReference type="Ensembl" id="ENSECRP00000003166.1"/>
    </source>
</evidence>
<dbReference type="CDD" id="cd19769">
    <property type="entry name" value="Bbox2_TRIM16-like"/>
    <property type="match status" value="1"/>
</dbReference>
<dbReference type="Pfam" id="PF13765">
    <property type="entry name" value="PRY"/>
    <property type="match status" value="1"/>
</dbReference>
<dbReference type="SUPFAM" id="SSF57850">
    <property type="entry name" value="RING/U-box"/>
    <property type="match status" value="1"/>
</dbReference>
<keyword evidence="2" id="KW-0479">Metal-binding</keyword>
<dbReference type="SUPFAM" id="SSF57845">
    <property type="entry name" value="B-box zinc-binding domain"/>
    <property type="match status" value="1"/>
</dbReference>
<dbReference type="InterPro" id="IPR001870">
    <property type="entry name" value="B30.2/SPRY"/>
</dbReference>
<name>A0A8C4RK57_ERPCA</name>
<evidence type="ECO:0000259" key="10">
    <source>
        <dbReference type="PROSITE" id="PS50188"/>
    </source>
</evidence>
<dbReference type="PROSITE" id="PS50089">
    <property type="entry name" value="ZF_RING_2"/>
    <property type="match status" value="1"/>
</dbReference>
<organism evidence="11 12">
    <name type="scientific">Erpetoichthys calabaricus</name>
    <name type="common">Rope fish</name>
    <name type="synonym">Calamoichthys calabaricus</name>
    <dbReference type="NCBI Taxonomy" id="27687"/>
    <lineage>
        <taxon>Eukaryota</taxon>
        <taxon>Metazoa</taxon>
        <taxon>Chordata</taxon>
        <taxon>Craniata</taxon>
        <taxon>Vertebrata</taxon>
        <taxon>Euteleostomi</taxon>
        <taxon>Actinopterygii</taxon>
        <taxon>Polypteriformes</taxon>
        <taxon>Polypteridae</taxon>
        <taxon>Erpetoichthys</taxon>
    </lineage>
</organism>
<dbReference type="SUPFAM" id="SSF49899">
    <property type="entry name" value="Concanavalin A-like lectins/glucanases"/>
    <property type="match status" value="1"/>
</dbReference>
<dbReference type="GO" id="GO:0008270">
    <property type="term" value="F:zinc ion binding"/>
    <property type="evidence" value="ECO:0007669"/>
    <property type="project" value="UniProtKB-KW"/>
</dbReference>
<dbReference type="InterPro" id="IPR003877">
    <property type="entry name" value="SPRY_dom"/>
</dbReference>
<evidence type="ECO:0000256" key="5">
    <source>
        <dbReference type="ARBA" id="ARBA00022859"/>
    </source>
</evidence>
<evidence type="ECO:0000256" key="2">
    <source>
        <dbReference type="ARBA" id="ARBA00022723"/>
    </source>
</evidence>
<dbReference type="GO" id="GO:0005737">
    <property type="term" value="C:cytoplasm"/>
    <property type="evidence" value="ECO:0007669"/>
    <property type="project" value="UniProtKB-ARBA"/>
</dbReference>
<keyword evidence="12" id="KW-1185">Reference proteome</keyword>
<reference evidence="11" key="3">
    <citation type="submission" date="2025-09" db="UniProtKB">
        <authorList>
            <consortium name="Ensembl"/>
        </authorList>
    </citation>
    <scope>IDENTIFICATION</scope>
</reference>
<evidence type="ECO:0000259" key="8">
    <source>
        <dbReference type="PROSITE" id="PS50089"/>
    </source>
</evidence>
<reference evidence="11" key="1">
    <citation type="submission" date="2021-06" db="EMBL/GenBank/DDBJ databases">
        <authorList>
            <consortium name="Wellcome Sanger Institute Data Sharing"/>
        </authorList>
    </citation>
    <scope>NUCLEOTIDE SEQUENCE [LARGE SCALE GENOMIC DNA]</scope>
</reference>
<dbReference type="InterPro" id="IPR043136">
    <property type="entry name" value="B30.2/SPRY_sf"/>
</dbReference>